<dbReference type="OrthoDB" id="125347at2759"/>
<keyword evidence="2" id="KW-1185">Reference proteome</keyword>
<protein>
    <submittedName>
        <fullName evidence="1">Uncharacterized protein</fullName>
    </submittedName>
</protein>
<organism evidence="1 2">
    <name type="scientific">Melipona quadrifasciata</name>
    <dbReference type="NCBI Taxonomy" id="166423"/>
    <lineage>
        <taxon>Eukaryota</taxon>
        <taxon>Metazoa</taxon>
        <taxon>Ecdysozoa</taxon>
        <taxon>Arthropoda</taxon>
        <taxon>Hexapoda</taxon>
        <taxon>Insecta</taxon>
        <taxon>Pterygota</taxon>
        <taxon>Neoptera</taxon>
        <taxon>Endopterygota</taxon>
        <taxon>Hymenoptera</taxon>
        <taxon>Apocrita</taxon>
        <taxon>Aculeata</taxon>
        <taxon>Apoidea</taxon>
        <taxon>Anthophila</taxon>
        <taxon>Apidae</taxon>
        <taxon>Melipona</taxon>
    </lineage>
</organism>
<dbReference type="EMBL" id="KQ435715">
    <property type="protein sequence ID" value="KOX79121.1"/>
    <property type="molecule type" value="Genomic_DNA"/>
</dbReference>
<evidence type="ECO:0000313" key="2">
    <source>
        <dbReference type="Proteomes" id="UP000053105"/>
    </source>
</evidence>
<evidence type="ECO:0000313" key="1">
    <source>
        <dbReference type="EMBL" id="KOX79121.1"/>
    </source>
</evidence>
<dbReference type="AlphaFoldDB" id="A0A0N0U6V9"/>
<reference evidence="1 2" key="1">
    <citation type="submission" date="2015-07" db="EMBL/GenBank/DDBJ databases">
        <title>The genome of Melipona quadrifasciata.</title>
        <authorList>
            <person name="Pan H."/>
            <person name="Kapheim K."/>
        </authorList>
    </citation>
    <scope>NUCLEOTIDE SEQUENCE [LARGE SCALE GENOMIC DNA]</scope>
    <source>
        <strain evidence="1">0111107301</strain>
        <tissue evidence="1">Whole body</tissue>
    </source>
</reference>
<proteinExistence type="predicted"/>
<dbReference type="Proteomes" id="UP000053105">
    <property type="component" value="Unassembled WGS sequence"/>
</dbReference>
<accession>A0A0N0U6V9</accession>
<gene>
    <name evidence="1" type="ORF">WN51_09932</name>
</gene>
<dbReference type="STRING" id="166423.A0A0N0U6V9"/>
<sequence length="168" mass="20063">MNQKIIMKTIKKELFTWVCKKYAMNSFMDRHLLRRKALELANMHGSNEWDIRIILTSLIEAWESIPRELIIFSLQRTHFRTADYFLQINYDFWNSLKLGILFKRFVTFDDDLSNRPTIYEKINGCRCYKIPNCKNVIEINDNLLNCKFKNINQNIKESMVQKLSNGSV</sequence>
<name>A0A0N0U6V9_9HYME</name>